<evidence type="ECO:0000256" key="1">
    <source>
        <dbReference type="ARBA" id="ARBA00001970"/>
    </source>
</evidence>
<evidence type="ECO:0000256" key="8">
    <source>
        <dbReference type="ARBA" id="ARBA00022982"/>
    </source>
</evidence>
<evidence type="ECO:0000256" key="6">
    <source>
        <dbReference type="ARBA" id="ARBA00022692"/>
    </source>
</evidence>
<dbReference type="GO" id="GO:0009055">
    <property type="term" value="F:electron transfer activity"/>
    <property type="evidence" value="ECO:0007669"/>
    <property type="project" value="InterPro"/>
</dbReference>
<feature type="transmembrane region" description="Helical" evidence="13">
    <location>
        <begin position="25"/>
        <end position="47"/>
    </location>
</feature>
<dbReference type="GO" id="GO:0022904">
    <property type="term" value="P:respiratory electron transport chain"/>
    <property type="evidence" value="ECO:0007669"/>
    <property type="project" value="InterPro"/>
</dbReference>
<dbReference type="InterPro" id="IPR016174">
    <property type="entry name" value="Di-haem_cyt_TM"/>
</dbReference>
<evidence type="ECO:0000256" key="9">
    <source>
        <dbReference type="ARBA" id="ARBA00022989"/>
    </source>
</evidence>
<evidence type="ECO:0000256" key="2">
    <source>
        <dbReference type="ARBA" id="ARBA00004651"/>
    </source>
</evidence>
<comment type="similarity">
    <text evidence="12">Belongs to the cytochrome b561 family.</text>
</comment>
<evidence type="ECO:0000256" key="10">
    <source>
        <dbReference type="ARBA" id="ARBA00023004"/>
    </source>
</evidence>
<keyword evidence="10" id="KW-0408">Iron</keyword>
<gene>
    <name evidence="15" type="ORF">NWE54_10945</name>
</gene>
<keyword evidence="6 13" id="KW-0812">Transmembrane</keyword>
<keyword evidence="3" id="KW-0813">Transport</keyword>
<sequence>MTMTADSPAIAPAAVRRIGGHAFPLLAKVLHWSTAVLVLVMFCVGILMKEIGSGPWADALMTFHKTAGFALLLLVLGRLAYRIVQRFTGRWSRSAGGRAVHRILYGMLVVIPLLGLAGVSDFGARDIYGGLSLPAIWPRGAGYADELFRGHAILAFGLIGLVALHICLALDDYIRQAPAAHPKEAVSAEASSLQRADVP</sequence>
<feature type="transmembrane region" description="Helical" evidence="13">
    <location>
        <begin position="67"/>
        <end position="84"/>
    </location>
</feature>
<evidence type="ECO:0000256" key="7">
    <source>
        <dbReference type="ARBA" id="ARBA00022723"/>
    </source>
</evidence>
<feature type="transmembrane region" description="Helical" evidence="13">
    <location>
        <begin position="152"/>
        <end position="170"/>
    </location>
</feature>
<evidence type="ECO:0000256" key="13">
    <source>
        <dbReference type="SAM" id="Phobius"/>
    </source>
</evidence>
<keyword evidence="4" id="KW-1003">Cell membrane</keyword>
<dbReference type="PANTHER" id="PTHR30529:SF1">
    <property type="entry name" value="CYTOCHROME B561 HOMOLOG 2"/>
    <property type="match status" value="1"/>
</dbReference>
<dbReference type="Gene3D" id="1.20.950.20">
    <property type="entry name" value="Transmembrane di-heme cytochromes, Chain C"/>
    <property type="match status" value="1"/>
</dbReference>
<dbReference type="GO" id="GO:0020037">
    <property type="term" value="F:heme binding"/>
    <property type="evidence" value="ECO:0007669"/>
    <property type="project" value="TreeGrafter"/>
</dbReference>
<dbReference type="InterPro" id="IPR052168">
    <property type="entry name" value="Cytochrome_b561_oxidase"/>
</dbReference>
<evidence type="ECO:0000313" key="15">
    <source>
        <dbReference type="EMBL" id="UZF89260.1"/>
    </source>
</evidence>
<evidence type="ECO:0000259" key="14">
    <source>
        <dbReference type="Pfam" id="PF01292"/>
    </source>
</evidence>
<comment type="cofactor">
    <cofactor evidence="1">
        <name>heme b</name>
        <dbReference type="ChEBI" id="CHEBI:60344"/>
    </cofactor>
</comment>
<dbReference type="EMBL" id="CP102774">
    <property type="protein sequence ID" value="UZF89260.1"/>
    <property type="molecule type" value="Genomic_DNA"/>
</dbReference>
<keyword evidence="11 13" id="KW-0472">Membrane</keyword>
<dbReference type="InterPro" id="IPR011577">
    <property type="entry name" value="Cyt_b561_bac/Ni-Hgenase"/>
</dbReference>
<reference evidence="15" key="1">
    <citation type="submission" date="2022-08" db="EMBL/GenBank/DDBJ databases">
        <title>Complete Genome Sequences of 2 Bosea sp. soil isolates.</title>
        <authorList>
            <person name="Alvarez Arevalo M."/>
            <person name="Sterndorff E.B."/>
            <person name="Faurdal D."/>
            <person name="Joergensen T.S."/>
            <person name="Weber T."/>
        </authorList>
    </citation>
    <scope>NUCLEOTIDE SEQUENCE</scope>
    <source>
        <strain evidence="15">NBC_00436</strain>
    </source>
</reference>
<name>A0A9E8CNI6_9HYPH</name>
<comment type="subcellular location">
    <subcellularLocation>
        <location evidence="2">Cell membrane</location>
        <topology evidence="2">Multi-pass membrane protein</topology>
    </subcellularLocation>
</comment>
<organism evidence="15">
    <name type="scientific">Bosea sp. NBC_00436</name>
    <dbReference type="NCBI Taxonomy" id="2969620"/>
    <lineage>
        <taxon>Bacteria</taxon>
        <taxon>Pseudomonadati</taxon>
        <taxon>Pseudomonadota</taxon>
        <taxon>Alphaproteobacteria</taxon>
        <taxon>Hyphomicrobiales</taxon>
        <taxon>Boseaceae</taxon>
        <taxon>Bosea</taxon>
    </lineage>
</organism>
<dbReference type="AlphaFoldDB" id="A0A9E8CNI6"/>
<keyword evidence="5" id="KW-0349">Heme</keyword>
<dbReference type="Pfam" id="PF01292">
    <property type="entry name" value="Ni_hydr_CYTB"/>
    <property type="match status" value="1"/>
</dbReference>
<keyword evidence="8" id="KW-0249">Electron transport</keyword>
<evidence type="ECO:0000256" key="3">
    <source>
        <dbReference type="ARBA" id="ARBA00022448"/>
    </source>
</evidence>
<proteinExistence type="inferred from homology"/>
<dbReference type="PANTHER" id="PTHR30529">
    <property type="entry name" value="CYTOCHROME B561"/>
    <property type="match status" value="1"/>
</dbReference>
<keyword evidence="9 13" id="KW-1133">Transmembrane helix</keyword>
<dbReference type="GO" id="GO:0046872">
    <property type="term" value="F:metal ion binding"/>
    <property type="evidence" value="ECO:0007669"/>
    <property type="project" value="UniProtKB-KW"/>
</dbReference>
<evidence type="ECO:0000256" key="12">
    <source>
        <dbReference type="ARBA" id="ARBA00037975"/>
    </source>
</evidence>
<feature type="transmembrane region" description="Helical" evidence="13">
    <location>
        <begin position="104"/>
        <end position="124"/>
    </location>
</feature>
<protein>
    <submittedName>
        <fullName evidence="15">Cytochrome b/b6 domain-containing protein</fullName>
    </submittedName>
</protein>
<evidence type="ECO:0000256" key="4">
    <source>
        <dbReference type="ARBA" id="ARBA00022475"/>
    </source>
</evidence>
<dbReference type="SUPFAM" id="SSF81342">
    <property type="entry name" value="Transmembrane di-heme cytochromes"/>
    <property type="match status" value="1"/>
</dbReference>
<evidence type="ECO:0000256" key="11">
    <source>
        <dbReference type="ARBA" id="ARBA00023136"/>
    </source>
</evidence>
<accession>A0A9E8CNI6</accession>
<dbReference type="GO" id="GO:0005886">
    <property type="term" value="C:plasma membrane"/>
    <property type="evidence" value="ECO:0007669"/>
    <property type="project" value="UniProtKB-SubCell"/>
</dbReference>
<keyword evidence="7" id="KW-0479">Metal-binding</keyword>
<evidence type="ECO:0000256" key="5">
    <source>
        <dbReference type="ARBA" id="ARBA00022617"/>
    </source>
</evidence>
<feature type="domain" description="Cytochrome b561 bacterial/Ni-hydrogenase" evidence="14">
    <location>
        <begin position="23"/>
        <end position="170"/>
    </location>
</feature>